<dbReference type="GO" id="GO:0016301">
    <property type="term" value="F:kinase activity"/>
    <property type="evidence" value="ECO:0007669"/>
    <property type="project" value="InterPro"/>
</dbReference>
<organism evidence="3">
    <name type="scientific">freshwater metagenome</name>
    <dbReference type="NCBI Taxonomy" id="449393"/>
    <lineage>
        <taxon>unclassified sequences</taxon>
        <taxon>metagenomes</taxon>
        <taxon>ecological metagenomes</taxon>
    </lineage>
</organism>
<dbReference type="InterPro" id="IPR017438">
    <property type="entry name" value="ATP-NAD_kinase_N"/>
</dbReference>
<feature type="transmembrane region" description="Helical" evidence="1">
    <location>
        <begin position="102"/>
        <end position="121"/>
    </location>
</feature>
<dbReference type="PROSITE" id="PS50146">
    <property type="entry name" value="DAGK"/>
    <property type="match status" value="1"/>
</dbReference>
<evidence type="ECO:0000259" key="2">
    <source>
        <dbReference type="PROSITE" id="PS50146"/>
    </source>
</evidence>
<feature type="transmembrane region" description="Helical" evidence="1">
    <location>
        <begin position="23"/>
        <end position="44"/>
    </location>
</feature>
<proteinExistence type="predicted"/>
<dbReference type="InterPro" id="IPR016064">
    <property type="entry name" value="NAD/diacylglycerol_kinase_sf"/>
</dbReference>
<reference evidence="3" key="1">
    <citation type="submission" date="2020-05" db="EMBL/GenBank/DDBJ databases">
        <authorList>
            <person name="Chiriac C."/>
            <person name="Salcher M."/>
            <person name="Ghai R."/>
            <person name="Kavagutti S V."/>
        </authorList>
    </citation>
    <scope>NUCLEOTIDE SEQUENCE</scope>
</reference>
<dbReference type="SUPFAM" id="SSF111331">
    <property type="entry name" value="NAD kinase/diacylglycerol kinase-like"/>
    <property type="match status" value="1"/>
</dbReference>
<keyword evidence="1" id="KW-0472">Membrane</keyword>
<evidence type="ECO:0000313" key="3">
    <source>
        <dbReference type="EMBL" id="CAB4718701.1"/>
    </source>
</evidence>
<dbReference type="AlphaFoldDB" id="A0A6J6R434"/>
<dbReference type="Gene3D" id="3.40.50.10330">
    <property type="entry name" value="Probable inorganic polyphosphate/atp-NAD kinase, domain 1"/>
    <property type="match status" value="1"/>
</dbReference>
<dbReference type="Pfam" id="PF00781">
    <property type="entry name" value="DAGK_cat"/>
    <property type="match status" value="1"/>
</dbReference>
<feature type="domain" description="DAGKc" evidence="2">
    <location>
        <begin position="134"/>
        <end position="261"/>
    </location>
</feature>
<sequence length="452" mass="48282">MTSPVHHDAQAEGPDKVRAQHRLSAVLALACAAVAGALLLVGISKEFPEFIVALLPMVLIVWLAWRTITRRGKKRLISGVLLPLMIAALIVALAWARFDLRILFAIALAVIATNIFSSLALSWSHIPSDQHVVNRAHHPVLIINNRSGGGAAQRAGLEAKAKQIGITVRVLGEDGDLAQLAQDAVAAGADCIGMAGGDGSLAVVAEVAMEHDLPFVCIPAGTRNHFAMDLGLNRSDLRSGLDAFGAASERRVDVGRVNDRLFLNNVSVGAYGQIVASSEYRDNKLGTTMSRIPDLVGPDAEALDLQFVDGDEAEHESAVVIHVSNNTYDFGPLSLGGRASMSDGLLGIVALVQPDSVTTPPLLRWEAANFDLNSSESIAAGIDGEYALLEPPLKFRIDPMALRLRVPKQVLGISPTAKRPSLTLRTLVDLSDVAMGRWPRSHPKVSLPMRPR</sequence>
<keyword evidence="1" id="KW-0812">Transmembrane</keyword>
<keyword evidence="1" id="KW-1133">Transmembrane helix</keyword>
<dbReference type="Gene3D" id="2.60.200.40">
    <property type="match status" value="1"/>
</dbReference>
<evidence type="ECO:0000256" key="1">
    <source>
        <dbReference type="SAM" id="Phobius"/>
    </source>
</evidence>
<dbReference type="InterPro" id="IPR001206">
    <property type="entry name" value="Diacylglycerol_kinase_cat_dom"/>
</dbReference>
<protein>
    <submittedName>
        <fullName evidence="3">Unannotated protein</fullName>
    </submittedName>
</protein>
<feature type="transmembrane region" description="Helical" evidence="1">
    <location>
        <begin position="76"/>
        <end position="96"/>
    </location>
</feature>
<name>A0A6J6R434_9ZZZZ</name>
<accession>A0A6J6R434</accession>
<dbReference type="EMBL" id="CAEZXS010000320">
    <property type="protein sequence ID" value="CAB4718701.1"/>
    <property type="molecule type" value="Genomic_DNA"/>
</dbReference>
<feature type="transmembrane region" description="Helical" evidence="1">
    <location>
        <begin position="50"/>
        <end position="69"/>
    </location>
</feature>
<gene>
    <name evidence="3" type="ORF">UFOPK2582_01815</name>
</gene>